<evidence type="ECO:0000313" key="2">
    <source>
        <dbReference type="Proteomes" id="UP001431209"/>
    </source>
</evidence>
<evidence type="ECO:0000313" key="1">
    <source>
        <dbReference type="EMBL" id="KAL0491525.1"/>
    </source>
</evidence>
<name>A0AAW2ZPY1_9EUKA</name>
<protein>
    <submittedName>
        <fullName evidence="1">NuoC</fullName>
    </submittedName>
</protein>
<dbReference type="EMBL" id="JAOPGA020001810">
    <property type="protein sequence ID" value="KAL0491525.1"/>
    <property type="molecule type" value="Genomic_DNA"/>
</dbReference>
<organism evidence="1 2">
    <name type="scientific">Acrasis kona</name>
    <dbReference type="NCBI Taxonomy" id="1008807"/>
    <lineage>
        <taxon>Eukaryota</taxon>
        <taxon>Discoba</taxon>
        <taxon>Heterolobosea</taxon>
        <taxon>Tetramitia</taxon>
        <taxon>Eutetramitia</taxon>
        <taxon>Acrasidae</taxon>
        <taxon>Acrasis</taxon>
    </lineage>
</organism>
<dbReference type="SUPFAM" id="SSF50630">
    <property type="entry name" value="Acid proteases"/>
    <property type="match status" value="1"/>
</dbReference>
<sequence length="274" mass="31907">MSEDLDVGLALSFEENPSEPDYYDNLRVFECLIASHLEIKNCYVVIDNCKVVCVTKDYFEFRRIGDECSVHCLMRWIGPDEEEEYCLDLVSDVGEELVVKDLRLDARDSNEIKIKYHEKENTIISEDEYIQQKFIAGSDLLFVTLFLQTELMKANSTGVPVTFFVDTGAPATRLHPDVIKTLRLQLTEDAYFSFQKTNDQGVRELMPVKDQVVQMTIRHKHFEGMNILGMSTLKKSGFRFTHNPEYFEKELIEFDYQRVSEFKGQSALRYEIKQ</sequence>
<gene>
    <name evidence="1" type="ORF">AKO1_004020</name>
</gene>
<proteinExistence type="predicted"/>
<dbReference type="Proteomes" id="UP001431209">
    <property type="component" value="Unassembled WGS sequence"/>
</dbReference>
<dbReference type="InterPro" id="IPR021109">
    <property type="entry name" value="Peptidase_aspartic_dom_sf"/>
</dbReference>
<dbReference type="Gene3D" id="2.40.70.10">
    <property type="entry name" value="Acid Proteases"/>
    <property type="match status" value="1"/>
</dbReference>
<comment type="caution">
    <text evidence="1">The sequence shown here is derived from an EMBL/GenBank/DDBJ whole genome shotgun (WGS) entry which is preliminary data.</text>
</comment>
<accession>A0AAW2ZPY1</accession>
<reference evidence="1 2" key="1">
    <citation type="submission" date="2024-03" db="EMBL/GenBank/DDBJ databases">
        <title>The Acrasis kona genome and developmental transcriptomes reveal deep origins of eukaryotic multicellular pathways.</title>
        <authorList>
            <person name="Sheikh S."/>
            <person name="Fu C.-J."/>
            <person name="Brown M.W."/>
            <person name="Baldauf S.L."/>
        </authorList>
    </citation>
    <scope>NUCLEOTIDE SEQUENCE [LARGE SCALE GENOMIC DNA]</scope>
    <source>
        <strain evidence="1 2">ATCC MYA-3509</strain>
    </source>
</reference>
<dbReference type="AlphaFoldDB" id="A0AAW2ZPY1"/>
<keyword evidence="2" id="KW-1185">Reference proteome</keyword>